<keyword evidence="2 3" id="KW-0677">Repeat</keyword>
<feature type="domain" description="Clp R" evidence="5">
    <location>
        <begin position="8"/>
        <end position="172"/>
    </location>
</feature>
<sequence length="722" mass="79985">MRAGGCAVQQTLTAEAARVVKHAVALAQQRGHAQVSPLHVATTLLAPGTMSLLRRACLKSHPNSTSHPLQCRALELCFSVALNRLPTTAGPLVHSSQPSLSNSLVAVLKRAQAHQRRGCLEQQQQPLLAMKVEIEQLVISILDDPSVSRVMREAGFSSTFVKSNIEDEVSVSVSVSANFPYFSMDRNHINTNEVVVPRSAGKEMGCSVLYSDNNNNSVYNSSRLNFFESPVFKSHKSSGSLKSEDVESVFEVLLGKKTRKSNSVIVGDCFLTTENVVREVMSRVERGDVPDPLKDAQFVTPRFSALVRGEQVEEKLAELRKTVLNCLARGSAIIYAGDLRWAVESTNIQNKIFGNKYSCPIEEIIAELGRILSIHQEGRRVWLMATATYQTYMRCQKRQPSLESIWGLQAVPVPGDGLTLTLQPGLSNEAEPKSNGAGGDVLVPLPQNLLRRMPPFNITNSDDEVVEKLNCCFECSADFEAEAEIVCKKEQSFPYGNQSLPFWLQQSRNDKETDATDQEQVKLKELRKKWNQICGSKHCHKFDLYRSAFEVPHHPTAIVSSLNTQSPWRCAAQNRHGYGVGASLSHETSLLSNSRNTVPDWSHNQLSWQTFENENGGDSSLAHAVKDSTKIDVETTLTLGLSDTNFKASNSCTVSSPPAKVPSFFSTDSSQKSPTIRPRNPEGIERQACRKSAMAERGHCPVHRRCGFTQQIWQGEKRHQDK</sequence>
<dbReference type="Gene3D" id="3.40.50.300">
    <property type="entry name" value="P-loop containing nucleotide triphosphate hydrolases"/>
    <property type="match status" value="1"/>
</dbReference>
<comment type="caution">
    <text evidence="6">The sequence shown here is derived from an EMBL/GenBank/DDBJ whole genome shotgun (WGS) entry which is preliminary data.</text>
</comment>
<reference evidence="6 7" key="1">
    <citation type="journal article" date="2021" name="Nat. Plants">
        <title>The Taxus genome provides insights into paclitaxel biosynthesis.</title>
        <authorList>
            <person name="Xiong X."/>
            <person name="Gou J."/>
            <person name="Liao Q."/>
            <person name="Li Y."/>
            <person name="Zhou Q."/>
            <person name="Bi G."/>
            <person name="Li C."/>
            <person name="Du R."/>
            <person name="Wang X."/>
            <person name="Sun T."/>
            <person name="Guo L."/>
            <person name="Liang H."/>
            <person name="Lu P."/>
            <person name="Wu Y."/>
            <person name="Zhang Z."/>
            <person name="Ro D.K."/>
            <person name="Shang Y."/>
            <person name="Huang S."/>
            <person name="Yan J."/>
        </authorList>
    </citation>
    <scope>NUCLEOTIDE SEQUENCE [LARGE SCALE GENOMIC DNA]</scope>
    <source>
        <strain evidence="6">Ta-2019</strain>
    </source>
</reference>
<keyword evidence="7" id="KW-1185">Reference proteome</keyword>
<evidence type="ECO:0000256" key="4">
    <source>
        <dbReference type="SAM" id="MobiDB-lite"/>
    </source>
</evidence>
<name>A0AA38CEI6_TAXCH</name>
<dbReference type="Pfam" id="PF23569">
    <property type="entry name" value="NBD_SMAX1"/>
    <property type="match status" value="1"/>
</dbReference>
<dbReference type="Gene3D" id="1.10.1780.10">
    <property type="entry name" value="Clp, N-terminal domain"/>
    <property type="match status" value="1"/>
</dbReference>
<dbReference type="PANTHER" id="PTHR43572">
    <property type="entry name" value="CHAPERONE PROTEIN CLPD, CHLOROPLASTIC"/>
    <property type="match status" value="1"/>
</dbReference>
<dbReference type="InterPro" id="IPR004176">
    <property type="entry name" value="Clp_R_N"/>
</dbReference>
<comment type="similarity">
    <text evidence="1">Belongs to the ClpA/ClpB family.</text>
</comment>
<evidence type="ECO:0000256" key="2">
    <source>
        <dbReference type="ARBA" id="ARBA00022737"/>
    </source>
</evidence>
<feature type="compositionally biased region" description="Polar residues" evidence="4">
    <location>
        <begin position="664"/>
        <end position="674"/>
    </location>
</feature>
<protein>
    <recommendedName>
        <fullName evidence="5">Clp R domain-containing protein</fullName>
    </recommendedName>
</protein>
<evidence type="ECO:0000313" key="7">
    <source>
        <dbReference type="Proteomes" id="UP000824469"/>
    </source>
</evidence>
<dbReference type="SUPFAM" id="SSF81923">
    <property type="entry name" value="Double Clp-N motif"/>
    <property type="match status" value="1"/>
</dbReference>
<evidence type="ECO:0000256" key="1">
    <source>
        <dbReference type="ARBA" id="ARBA00008675"/>
    </source>
</evidence>
<feature type="region of interest" description="Disordered" evidence="4">
    <location>
        <begin position="657"/>
        <end position="683"/>
    </location>
</feature>
<dbReference type="Proteomes" id="UP000824469">
    <property type="component" value="Unassembled WGS sequence"/>
</dbReference>
<organism evidence="6 7">
    <name type="scientific">Taxus chinensis</name>
    <name type="common">Chinese yew</name>
    <name type="synonym">Taxus wallichiana var. chinensis</name>
    <dbReference type="NCBI Taxonomy" id="29808"/>
    <lineage>
        <taxon>Eukaryota</taxon>
        <taxon>Viridiplantae</taxon>
        <taxon>Streptophyta</taxon>
        <taxon>Embryophyta</taxon>
        <taxon>Tracheophyta</taxon>
        <taxon>Spermatophyta</taxon>
        <taxon>Pinopsida</taxon>
        <taxon>Pinidae</taxon>
        <taxon>Conifers II</taxon>
        <taxon>Cupressales</taxon>
        <taxon>Taxaceae</taxon>
        <taxon>Taxus</taxon>
    </lineage>
</organism>
<accession>A0AA38CEI6</accession>
<proteinExistence type="inferred from homology"/>
<evidence type="ECO:0000313" key="6">
    <source>
        <dbReference type="EMBL" id="KAH9297328.1"/>
    </source>
</evidence>
<evidence type="ECO:0000256" key="3">
    <source>
        <dbReference type="PROSITE-ProRule" id="PRU01251"/>
    </source>
</evidence>
<dbReference type="InterPro" id="IPR027417">
    <property type="entry name" value="P-loop_NTPase"/>
</dbReference>
<dbReference type="InterPro" id="IPR051650">
    <property type="entry name" value="SL_signaling_regulator"/>
</dbReference>
<gene>
    <name evidence="6" type="ORF">KI387_029010</name>
</gene>
<dbReference type="PROSITE" id="PS51903">
    <property type="entry name" value="CLP_R"/>
    <property type="match status" value="1"/>
</dbReference>
<dbReference type="InterPro" id="IPR058680">
    <property type="entry name" value="NBD_SMAX1-like"/>
</dbReference>
<dbReference type="AlphaFoldDB" id="A0AA38CEI6"/>
<evidence type="ECO:0000259" key="5">
    <source>
        <dbReference type="PROSITE" id="PS51903"/>
    </source>
</evidence>
<dbReference type="InterPro" id="IPR036628">
    <property type="entry name" value="Clp_N_dom_sf"/>
</dbReference>
<dbReference type="PANTHER" id="PTHR43572:SF3">
    <property type="entry name" value="PROTEIN SMAX1-LIKE 5"/>
    <property type="match status" value="1"/>
</dbReference>
<dbReference type="EMBL" id="JAHRHJ020000010">
    <property type="protein sequence ID" value="KAH9297328.1"/>
    <property type="molecule type" value="Genomic_DNA"/>
</dbReference>